<feature type="chain" id="PRO_5002694320" evidence="5">
    <location>
        <begin position="20"/>
        <end position="462"/>
    </location>
</feature>
<accession>A6DGE7</accession>
<sequence length="462" mass="52174">MTKFLLFILSLGLSLIVQASSKPNLIVIMADDLGYADVGFNGCKDIPTPGIDSIANNGVKFSSGYTSYSVCGPSRAGFITGRYQQRFGFERNPQWNLTDPNSALPKSEMTIAESLQQVGYHCGIIGKWHLGAEPSLRPNQRGFNEFFGHLGGGHAYFPEKLRIIKTEDVKNEMDSYASYITRNDTPVKTTKYLTDEFSDEAIRFVEKNYEQPFFLFLSYNAPHTPLQATQKYLDRFPHIEDQNRRTYCAMVSAMDDGIVRLMKKLDALKIKDDTIVFFLSDNGGPTTKNNSDNGDLRGKKGDVFEGGFRVPFAMQYPRELKPGQTYDLPVSSLDIFATIASLAQSPTHADKPLDGVNLLPYLKGEKSGAPHEQIYLRKFDGNRYSIRNGSYKMIIPWRGAPPQLYDLENDMGEKQNLAAQYPERVKELKALLKQWDSELIDPVFLGLIHTQAWKNRKKKKVQ</sequence>
<dbReference type="GO" id="GO:0046872">
    <property type="term" value="F:metal ion binding"/>
    <property type="evidence" value="ECO:0007669"/>
    <property type="project" value="UniProtKB-KW"/>
</dbReference>
<keyword evidence="2" id="KW-0479">Metal-binding</keyword>
<organism evidence="7 8">
    <name type="scientific">Lentisphaera araneosa HTCC2155</name>
    <dbReference type="NCBI Taxonomy" id="313628"/>
    <lineage>
        <taxon>Bacteria</taxon>
        <taxon>Pseudomonadati</taxon>
        <taxon>Lentisphaerota</taxon>
        <taxon>Lentisphaeria</taxon>
        <taxon>Lentisphaerales</taxon>
        <taxon>Lentisphaeraceae</taxon>
        <taxon>Lentisphaera</taxon>
    </lineage>
</organism>
<name>A6DGE7_9BACT</name>
<dbReference type="Pfam" id="PF00884">
    <property type="entry name" value="Sulfatase"/>
    <property type="match status" value="1"/>
</dbReference>
<keyword evidence="5" id="KW-0732">Signal</keyword>
<keyword evidence="4" id="KW-0106">Calcium</keyword>
<dbReference type="AlphaFoldDB" id="A6DGE7"/>
<dbReference type="InterPro" id="IPR000917">
    <property type="entry name" value="Sulfatase_N"/>
</dbReference>
<protein>
    <submittedName>
        <fullName evidence="7">N-acetylgalactosamine 6-sulfatase (GALNS)</fullName>
    </submittedName>
</protein>
<evidence type="ECO:0000313" key="8">
    <source>
        <dbReference type="Proteomes" id="UP000004947"/>
    </source>
</evidence>
<dbReference type="InterPro" id="IPR024607">
    <property type="entry name" value="Sulfatase_CS"/>
</dbReference>
<evidence type="ECO:0000256" key="5">
    <source>
        <dbReference type="SAM" id="SignalP"/>
    </source>
</evidence>
<dbReference type="OrthoDB" id="9764377at2"/>
<dbReference type="PANTHER" id="PTHR42693:SF53">
    <property type="entry name" value="ENDO-4-O-SULFATASE"/>
    <property type="match status" value="1"/>
</dbReference>
<dbReference type="EMBL" id="ABCK01000002">
    <property type="protein sequence ID" value="EDM29264.1"/>
    <property type="molecule type" value="Genomic_DNA"/>
</dbReference>
<gene>
    <name evidence="7" type="ORF">LNTAR_22779</name>
</gene>
<dbReference type="Proteomes" id="UP000004947">
    <property type="component" value="Unassembled WGS sequence"/>
</dbReference>
<evidence type="ECO:0000313" key="7">
    <source>
        <dbReference type="EMBL" id="EDM29264.1"/>
    </source>
</evidence>
<dbReference type="eggNOG" id="COG3119">
    <property type="taxonomic scope" value="Bacteria"/>
</dbReference>
<dbReference type="PROSITE" id="PS00523">
    <property type="entry name" value="SULFATASE_1"/>
    <property type="match status" value="1"/>
</dbReference>
<keyword evidence="8" id="KW-1185">Reference proteome</keyword>
<comment type="caution">
    <text evidence="7">The sequence shown here is derived from an EMBL/GenBank/DDBJ whole genome shotgun (WGS) entry which is preliminary data.</text>
</comment>
<proteinExistence type="inferred from homology"/>
<dbReference type="InterPro" id="IPR050738">
    <property type="entry name" value="Sulfatase"/>
</dbReference>
<evidence type="ECO:0000256" key="3">
    <source>
        <dbReference type="ARBA" id="ARBA00022801"/>
    </source>
</evidence>
<dbReference type="STRING" id="313628.LNTAR_22779"/>
<dbReference type="PANTHER" id="PTHR42693">
    <property type="entry name" value="ARYLSULFATASE FAMILY MEMBER"/>
    <property type="match status" value="1"/>
</dbReference>
<dbReference type="Gene3D" id="3.30.1120.10">
    <property type="match status" value="1"/>
</dbReference>
<evidence type="ECO:0000256" key="1">
    <source>
        <dbReference type="ARBA" id="ARBA00008779"/>
    </source>
</evidence>
<evidence type="ECO:0000256" key="4">
    <source>
        <dbReference type="ARBA" id="ARBA00022837"/>
    </source>
</evidence>
<feature type="signal peptide" evidence="5">
    <location>
        <begin position="1"/>
        <end position="19"/>
    </location>
</feature>
<dbReference type="SUPFAM" id="SSF53649">
    <property type="entry name" value="Alkaline phosphatase-like"/>
    <property type="match status" value="1"/>
</dbReference>
<feature type="domain" description="Sulfatase N-terminal" evidence="6">
    <location>
        <begin position="23"/>
        <end position="344"/>
    </location>
</feature>
<dbReference type="RefSeq" id="WP_007276990.1">
    <property type="nucleotide sequence ID" value="NZ_ABCK01000002.1"/>
</dbReference>
<dbReference type="Gene3D" id="3.40.720.10">
    <property type="entry name" value="Alkaline Phosphatase, subunit A"/>
    <property type="match status" value="1"/>
</dbReference>
<evidence type="ECO:0000259" key="6">
    <source>
        <dbReference type="Pfam" id="PF00884"/>
    </source>
</evidence>
<evidence type="ECO:0000256" key="2">
    <source>
        <dbReference type="ARBA" id="ARBA00022723"/>
    </source>
</evidence>
<reference evidence="7 8" key="1">
    <citation type="journal article" date="2010" name="J. Bacteriol.">
        <title>Genome sequence of Lentisphaera araneosa HTCC2155T, the type species of the order Lentisphaerales in the phylum Lentisphaerae.</title>
        <authorList>
            <person name="Thrash J.C."/>
            <person name="Cho J.C."/>
            <person name="Vergin K.L."/>
            <person name="Morris R.M."/>
            <person name="Giovannoni S.J."/>
        </authorList>
    </citation>
    <scope>NUCLEOTIDE SEQUENCE [LARGE SCALE GENOMIC DNA]</scope>
    <source>
        <strain evidence="7 8">HTCC2155</strain>
    </source>
</reference>
<comment type="similarity">
    <text evidence="1">Belongs to the sulfatase family.</text>
</comment>
<dbReference type="InterPro" id="IPR017850">
    <property type="entry name" value="Alkaline_phosphatase_core_sf"/>
</dbReference>
<keyword evidence="3" id="KW-0378">Hydrolase</keyword>
<dbReference type="GO" id="GO:0004065">
    <property type="term" value="F:arylsulfatase activity"/>
    <property type="evidence" value="ECO:0007669"/>
    <property type="project" value="TreeGrafter"/>
</dbReference>